<keyword evidence="1" id="KW-0812">Transmembrane</keyword>
<name>A0A099KUP0_COLPS</name>
<protein>
    <submittedName>
        <fullName evidence="2">Uncharacterized protein</fullName>
    </submittedName>
</protein>
<dbReference type="EMBL" id="JQED01000005">
    <property type="protein sequence ID" value="KGJ94246.1"/>
    <property type="molecule type" value="Genomic_DNA"/>
</dbReference>
<feature type="transmembrane region" description="Helical" evidence="1">
    <location>
        <begin position="33"/>
        <end position="54"/>
    </location>
</feature>
<evidence type="ECO:0000313" key="3">
    <source>
        <dbReference type="Proteomes" id="UP000029843"/>
    </source>
</evidence>
<proteinExistence type="predicted"/>
<gene>
    <name evidence="2" type="ORF">ND2E_1435</name>
</gene>
<dbReference type="Proteomes" id="UP000029843">
    <property type="component" value="Unassembled WGS sequence"/>
</dbReference>
<keyword evidence="1" id="KW-0472">Membrane</keyword>
<dbReference type="AlphaFoldDB" id="A0A099KUP0"/>
<dbReference type="PATRIC" id="fig|28229.4.peg.437"/>
<evidence type="ECO:0000256" key="1">
    <source>
        <dbReference type="SAM" id="Phobius"/>
    </source>
</evidence>
<accession>A0A099KUP0</accession>
<organism evidence="2 3">
    <name type="scientific">Colwellia psychrerythraea</name>
    <name type="common">Vibrio psychroerythus</name>
    <dbReference type="NCBI Taxonomy" id="28229"/>
    <lineage>
        <taxon>Bacteria</taxon>
        <taxon>Pseudomonadati</taxon>
        <taxon>Pseudomonadota</taxon>
        <taxon>Gammaproteobacteria</taxon>
        <taxon>Alteromonadales</taxon>
        <taxon>Colwelliaceae</taxon>
        <taxon>Colwellia</taxon>
    </lineage>
</organism>
<sequence>MIGVLIFGVSATFNTHIVGNNNVASYISKMTALSFPLAVKFFTLSFVMGFLMGIF</sequence>
<reference evidence="2 3" key="1">
    <citation type="submission" date="2014-08" db="EMBL/GenBank/DDBJ databases">
        <title>Genomic and Phenotypic Diversity of Colwellia psychrerythraea strains from Disparate Marine Basins.</title>
        <authorList>
            <person name="Techtmann S.M."/>
            <person name="Stelling S.C."/>
            <person name="Utturkar S.M."/>
            <person name="Alshibli N."/>
            <person name="Harris A."/>
            <person name="Brown S.D."/>
            <person name="Hazen T.C."/>
        </authorList>
    </citation>
    <scope>NUCLEOTIDE SEQUENCE [LARGE SCALE GENOMIC DNA]</scope>
    <source>
        <strain evidence="2 3">ND2E</strain>
    </source>
</reference>
<comment type="caution">
    <text evidence="2">The sequence shown here is derived from an EMBL/GenBank/DDBJ whole genome shotgun (WGS) entry which is preliminary data.</text>
</comment>
<evidence type="ECO:0000313" key="2">
    <source>
        <dbReference type="EMBL" id="KGJ94246.1"/>
    </source>
</evidence>
<keyword evidence="1" id="KW-1133">Transmembrane helix</keyword>